<feature type="region of interest" description="Disordered" evidence="1">
    <location>
        <begin position="1"/>
        <end position="25"/>
    </location>
</feature>
<feature type="compositionally biased region" description="Low complexity" evidence="1">
    <location>
        <begin position="225"/>
        <end position="241"/>
    </location>
</feature>
<organism evidence="3 4">
    <name type="scientific">Diaphorina citri</name>
    <name type="common">Asian citrus psyllid</name>
    <dbReference type="NCBI Taxonomy" id="121845"/>
    <lineage>
        <taxon>Eukaryota</taxon>
        <taxon>Metazoa</taxon>
        <taxon>Ecdysozoa</taxon>
        <taxon>Arthropoda</taxon>
        <taxon>Hexapoda</taxon>
        <taxon>Insecta</taxon>
        <taxon>Pterygota</taxon>
        <taxon>Neoptera</taxon>
        <taxon>Paraneoptera</taxon>
        <taxon>Hemiptera</taxon>
        <taxon>Sternorrhyncha</taxon>
        <taxon>Psylloidea</taxon>
        <taxon>Psyllidae</taxon>
        <taxon>Diaphorininae</taxon>
        <taxon>Diaphorina</taxon>
    </lineage>
</organism>
<dbReference type="Pfam" id="PF23055">
    <property type="entry name" value="DUF7041"/>
    <property type="match status" value="1"/>
</dbReference>
<reference evidence="4" key="1">
    <citation type="submission" date="2025-08" db="UniProtKB">
        <authorList>
            <consortium name="RefSeq"/>
        </authorList>
    </citation>
    <scope>IDENTIFICATION</scope>
</reference>
<dbReference type="Proteomes" id="UP000079169">
    <property type="component" value="Unplaced"/>
</dbReference>
<dbReference type="KEGG" id="dci:103506870"/>
<accession>A0A1S3CYB0</accession>
<dbReference type="STRING" id="121845.A0A1S3CYB0"/>
<proteinExistence type="predicted"/>
<dbReference type="RefSeq" id="XP_008469515.1">
    <property type="nucleotide sequence ID" value="XM_008471293.1"/>
</dbReference>
<dbReference type="AlphaFoldDB" id="A0A1S3CYB0"/>
<dbReference type="OrthoDB" id="6260718at2759"/>
<dbReference type="InterPro" id="IPR055469">
    <property type="entry name" value="DUF7041"/>
</dbReference>
<dbReference type="PANTHER" id="PTHR33327:SF3">
    <property type="entry name" value="RNA-DIRECTED DNA POLYMERASE"/>
    <property type="match status" value="1"/>
</dbReference>
<protein>
    <submittedName>
        <fullName evidence="4">Uncharacterized protein LOC103506870</fullName>
    </submittedName>
</protein>
<feature type="region of interest" description="Disordered" evidence="1">
    <location>
        <begin position="224"/>
        <end position="247"/>
    </location>
</feature>
<keyword evidence="3" id="KW-1185">Reference proteome</keyword>
<name>A0A1S3CYB0_DIACI</name>
<evidence type="ECO:0000313" key="3">
    <source>
        <dbReference type="Proteomes" id="UP000079169"/>
    </source>
</evidence>
<feature type="compositionally biased region" description="Polar residues" evidence="1">
    <location>
        <begin position="15"/>
        <end position="25"/>
    </location>
</feature>
<gene>
    <name evidence="4" type="primary">LOC103506870</name>
</gene>
<evidence type="ECO:0000256" key="1">
    <source>
        <dbReference type="SAM" id="MobiDB-lite"/>
    </source>
</evidence>
<dbReference type="OMA" id="ADDCYLH"/>
<dbReference type="PANTHER" id="PTHR33327">
    <property type="entry name" value="ENDONUCLEASE"/>
    <property type="match status" value="1"/>
</dbReference>
<dbReference type="GeneID" id="103506870"/>
<evidence type="ECO:0000313" key="4">
    <source>
        <dbReference type="RefSeq" id="XP_008469515.1"/>
    </source>
</evidence>
<feature type="compositionally biased region" description="Basic and acidic residues" evidence="1">
    <location>
        <begin position="1"/>
        <end position="11"/>
    </location>
</feature>
<sequence length="290" mass="32655">MLDQNGEEKMKTLPADSTNPPATASDASVCHVSINIPKFYKPDPEMFFLNIESQFALAKITSDHTRYVHLTAKLEPEILAEVSDVIRNPDTRTYIKLKDAIIKRFGQTDEDRLNRLLGSMDLGDKQPSQLLWEIQKLAPDVPTKIVRGLWLRKLPGHVQQILQAVSHVDLSQQAEIADKVVSVQTSSIAAVRPEANPLPPPNLADLSQDIKTLTKTMTEFINTFRASSSRSRSPARSLPYRSHSRESGSQDRKYCYLHYKFGKDARFCRNPLMCQFPQSNPGNESPSSHQ</sequence>
<feature type="domain" description="DUF7041" evidence="2">
    <location>
        <begin position="36"/>
        <end position="117"/>
    </location>
</feature>
<dbReference type="PaxDb" id="121845-A0A1S3CYB0"/>
<evidence type="ECO:0000259" key="2">
    <source>
        <dbReference type="Pfam" id="PF23055"/>
    </source>
</evidence>